<gene>
    <name evidence="1" type="ORF">S06H3_02482</name>
</gene>
<comment type="caution">
    <text evidence="1">The sequence shown here is derived from an EMBL/GenBank/DDBJ whole genome shotgun (WGS) entry which is preliminary data.</text>
</comment>
<evidence type="ECO:0000313" key="1">
    <source>
        <dbReference type="EMBL" id="GAI01678.1"/>
    </source>
</evidence>
<protein>
    <recommendedName>
        <fullName evidence="2">Core-binding (CB) domain-containing protein</fullName>
    </recommendedName>
</protein>
<evidence type="ECO:0008006" key="2">
    <source>
        <dbReference type="Google" id="ProtNLM"/>
    </source>
</evidence>
<feature type="non-terminal residue" evidence="1">
    <location>
        <position position="181"/>
    </location>
</feature>
<accession>X1K537</accession>
<dbReference type="EMBL" id="BARV01000732">
    <property type="protein sequence ID" value="GAI01678.1"/>
    <property type="molecule type" value="Genomic_DNA"/>
</dbReference>
<dbReference type="SUPFAM" id="SSF56349">
    <property type="entry name" value="DNA breaking-rejoining enzymes"/>
    <property type="match status" value="1"/>
</dbReference>
<reference evidence="1" key="1">
    <citation type="journal article" date="2014" name="Front. Microbiol.">
        <title>High frequency of phylogenetically diverse reductive dehalogenase-homologous genes in deep subseafloor sedimentary metagenomes.</title>
        <authorList>
            <person name="Kawai M."/>
            <person name="Futagami T."/>
            <person name="Toyoda A."/>
            <person name="Takaki Y."/>
            <person name="Nishi S."/>
            <person name="Hori S."/>
            <person name="Arai W."/>
            <person name="Tsubouchi T."/>
            <person name="Morono Y."/>
            <person name="Uchiyama I."/>
            <person name="Ito T."/>
            <person name="Fujiyama A."/>
            <person name="Inagaki F."/>
            <person name="Takami H."/>
        </authorList>
    </citation>
    <scope>NUCLEOTIDE SEQUENCE</scope>
    <source>
        <strain evidence="1">Expedition CK06-06</strain>
    </source>
</reference>
<proteinExistence type="predicted"/>
<dbReference type="AlphaFoldDB" id="X1K537"/>
<sequence>MGVLTKPIREYESMRRALTGLADSTVESYLTVIPAFCQFVGKDPDQIIAERKGQLKSDDEGIARTYERAVVQFYEHQKKHMSESAAYRYAASTVRGFFGRNYVGLKFRRGDMRAPKTEKHDYIPTVGEVKEICDAAGVRDRAMITLALQTGMAPVDLVGLKRPDFERALKSDEFPQSLGWL</sequence>
<dbReference type="InterPro" id="IPR011010">
    <property type="entry name" value="DNA_brk_join_enz"/>
</dbReference>
<dbReference type="GO" id="GO:0003677">
    <property type="term" value="F:DNA binding"/>
    <property type="evidence" value="ECO:0007669"/>
    <property type="project" value="InterPro"/>
</dbReference>
<name>X1K537_9ZZZZ</name>
<organism evidence="1">
    <name type="scientific">marine sediment metagenome</name>
    <dbReference type="NCBI Taxonomy" id="412755"/>
    <lineage>
        <taxon>unclassified sequences</taxon>
        <taxon>metagenomes</taxon>
        <taxon>ecological metagenomes</taxon>
    </lineage>
</organism>